<accession>A0A0X8VAF7</accession>
<reference evidence="2" key="4">
    <citation type="submission" date="2016-11" db="EMBL/GenBank/DDBJ databases">
        <authorList>
            <person name="Varghese N."/>
            <person name="Submissions S."/>
        </authorList>
    </citation>
    <scope>NUCLEOTIDE SEQUENCE</scope>
    <source>
        <strain evidence="2">DSM 1682</strain>
    </source>
</reference>
<reference evidence="4" key="3">
    <citation type="submission" date="2016-11" db="EMBL/GenBank/DDBJ databases">
        <authorList>
            <person name="Jaros S."/>
            <person name="Januszkiewicz K."/>
            <person name="Wedrychowicz H."/>
        </authorList>
    </citation>
    <scope>NUCLEOTIDE SEQUENCE [LARGE SCALE GENOMIC DNA]</scope>
    <source>
        <strain evidence="4">DSM 1682</strain>
    </source>
</reference>
<reference evidence="3" key="2">
    <citation type="submission" date="2016-01" db="EMBL/GenBank/DDBJ databases">
        <authorList>
            <person name="Poehlein A."/>
            <person name="Schlien K."/>
            <person name="Gottschalk G."/>
            <person name="Buckel W."/>
            <person name="Daniel R."/>
        </authorList>
    </citation>
    <scope>NUCLEOTIDE SEQUENCE [LARGE SCALE GENOMIC DNA]</scope>
    <source>
        <strain evidence="3">X2</strain>
    </source>
</reference>
<keyword evidence="3" id="KW-1185">Reference proteome</keyword>
<proteinExistence type="predicted"/>
<evidence type="ECO:0000313" key="1">
    <source>
        <dbReference type="EMBL" id="AMJ42002.1"/>
    </source>
</evidence>
<dbReference type="Proteomes" id="UP000068026">
    <property type="component" value="Chromosome"/>
</dbReference>
<evidence type="ECO:0000313" key="4">
    <source>
        <dbReference type="Proteomes" id="UP000184204"/>
    </source>
</evidence>
<evidence type="ECO:0000313" key="3">
    <source>
        <dbReference type="Proteomes" id="UP000068026"/>
    </source>
</evidence>
<dbReference type="AlphaFoldDB" id="A0A0X8VAF7"/>
<dbReference type="Proteomes" id="UP000184204">
    <property type="component" value="Unassembled WGS sequence"/>
</dbReference>
<name>A0A0X8VAF7_ANAPI</name>
<dbReference type="EMBL" id="CP014223">
    <property type="protein sequence ID" value="AMJ42002.1"/>
    <property type="molecule type" value="Genomic_DNA"/>
</dbReference>
<gene>
    <name evidence="1" type="ORF">CPRO_24360</name>
    <name evidence="2" type="ORF">SAMN02745151_02556</name>
</gene>
<protein>
    <recommendedName>
        <fullName evidence="5">DUF1540 domain-containing protein</fullName>
    </recommendedName>
</protein>
<dbReference type="EMBL" id="FQUA01000014">
    <property type="protein sequence ID" value="SHF03150.1"/>
    <property type="molecule type" value="Genomic_DNA"/>
</dbReference>
<evidence type="ECO:0000313" key="2">
    <source>
        <dbReference type="EMBL" id="SHF03150.1"/>
    </source>
</evidence>
<reference evidence="1 3" key="1">
    <citation type="journal article" date="2016" name="Genome Announc.">
        <title>Complete Genome Sequence of the Amino Acid-Fermenting Clostridium propionicum X2 (DSM 1682).</title>
        <authorList>
            <person name="Poehlein A."/>
            <person name="Schlien K."/>
            <person name="Chowdhury N.P."/>
            <person name="Gottschalk G."/>
            <person name="Buckel W."/>
            <person name="Daniel R."/>
        </authorList>
    </citation>
    <scope>NUCLEOTIDE SEQUENCE [LARGE SCALE GENOMIC DNA]</scope>
    <source>
        <strain evidence="1 3">X2</strain>
    </source>
</reference>
<dbReference type="KEGG" id="cpro:CPRO_24360"/>
<sequence>MSKFSVCPICGASLDHGETCDCNGDYNKEETQNVCVMEEQKE</sequence>
<evidence type="ECO:0008006" key="5">
    <source>
        <dbReference type="Google" id="ProtNLM"/>
    </source>
</evidence>
<dbReference type="RefSeq" id="WP_257721879.1">
    <property type="nucleotide sequence ID" value="NZ_CP014223.1"/>
</dbReference>
<organism evidence="2 4">
    <name type="scientific">Anaerotignum propionicum DSM 1682</name>
    <dbReference type="NCBI Taxonomy" id="991789"/>
    <lineage>
        <taxon>Bacteria</taxon>
        <taxon>Bacillati</taxon>
        <taxon>Bacillota</taxon>
        <taxon>Clostridia</taxon>
        <taxon>Lachnospirales</taxon>
        <taxon>Anaerotignaceae</taxon>
        <taxon>Anaerotignum</taxon>
    </lineage>
</organism>